<name>A0ABU4UQF7_9PSEU</name>
<feature type="region of interest" description="Disordered" evidence="1">
    <location>
        <begin position="81"/>
        <end position="109"/>
    </location>
</feature>
<evidence type="ECO:0000256" key="1">
    <source>
        <dbReference type="SAM" id="MobiDB-lite"/>
    </source>
</evidence>
<feature type="region of interest" description="Disordered" evidence="1">
    <location>
        <begin position="1182"/>
        <end position="1210"/>
    </location>
</feature>
<feature type="region of interest" description="Disordered" evidence="1">
    <location>
        <begin position="749"/>
        <end position="829"/>
    </location>
</feature>
<evidence type="ECO:0000313" key="3">
    <source>
        <dbReference type="Proteomes" id="UP001285352"/>
    </source>
</evidence>
<dbReference type="EMBL" id="JAXAVU010000001">
    <property type="protein sequence ID" value="MDX8141392.1"/>
    <property type="molecule type" value="Genomic_DNA"/>
</dbReference>
<feature type="region of interest" description="Disordered" evidence="1">
    <location>
        <begin position="1364"/>
        <end position="1386"/>
    </location>
</feature>
<reference evidence="2 3" key="2">
    <citation type="submission" date="2023-11" db="EMBL/GenBank/DDBJ databases">
        <authorList>
            <person name="Lara A.C."/>
            <person name="Chronakova A."/>
        </authorList>
    </citation>
    <scope>NUCLEOTIDE SEQUENCE [LARGE SCALE GENOMIC DNA]</scope>
    <source>
        <strain evidence="2 3">BCCO 10_0061</strain>
    </source>
</reference>
<dbReference type="RefSeq" id="WP_319973691.1">
    <property type="nucleotide sequence ID" value="NZ_JAXAVU010000001.1"/>
</dbReference>
<gene>
    <name evidence="2" type="ORF">SK854_04655</name>
</gene>
<protein>
    <submittedName>
        <fullName evidence="2">Uncharacterized protein</fullName>
    </submittedName>
</protein>
<sequence length="2653" mass="284446">MLRHVVEVEVAEAGGVRYRDEVVRLITDRAPAAQIVVTAPAADGLTDRQRAKRRDAADGRVAVTIRTSVVFEPTWEILPQVQREDTGSRAAAPAEPSTVGTENAEPVSLAGLTVERRGENWEVLLPRDTRLVDGVVPQQLQPLVSSVLELPVADQAGPMRWYITATGFGTGGQQRGTDMAGWLSRALPRAVAAQRGEFATGMPRHLDVRGRGVASGMALDLGAGSIAAGDRDEVTSRLVRITIGGQPADPAGMVVFPPEPQVRWLEAGDLPRGPVVTSDFDGQTWYVLVPQDGEIGDHEVPESLRVALEQFAQQAATSPDDGAEQEDRLWRVDLTGFAGGGSGRAREVGAWLFGIDQNSLTRRPMRIEGEPQRFVVQLHSSVPQRISVRNGSLHAEGSAYQAVMTRLVRISLSERTTDRPAAPMKIAARRSENVRRILPVAEVPAVQRDLAVPPGRDDAMNTDSPVLAGNTGLESVENEFDFDFGLVESAYGVLAETQATRAIRFGVAVDSAQQEDLIARSALLVSQFLAVNDHPLATQWAAFIAETAWAGDVETLNTVLPPVFVPAVEVPATDPGPEIVVPEGDRPGSPPFVPADNQLPEGMVAQRKNDDWQVLLPRAGQPDRGVVPERMHDFVRFLAGLPDRDAEGPVRWHVTASGYGIGGELRGHDLAEWLRGVLPGAVSSHRGELVIGMPDHLVVQSNRLWSGRIQFFGGTRFVGGASHELSSRLVRVTVARELLPVGEPMVVQDEFSSGHPASASRNAEAPGSLTSDVGRAEPGHGSRRGQQARQAAHPYVRPNRGPQAVDLQDSVAGNAGSRPGAEGITEVDPQTREEPGIWALPAELTLLPRKGAQGWHVLLPRHGGLTDGAVPKALRRVVEQISAEPDRRHGLPVRWRVVVTGYGHGGDQRGEDVARWLSGVVPAHLETRGQGVGSQRAGRHYGHLLIADEVLDEFASRLVRITLSANPVVLNEPVPGEPVPQAPMGPPEAMVVPSREGQWNDRADLPQGVVVTAGAGEDTWLVMVPGQGDLTDYQVPPGLRAEVVRFVEEARTARPGQDVRWVASTTAFAGGRKRARAVLEWLLGLAPGALAPQASPALRESLPLRLETTAVGQSEQNGPTKFGLTLLGPEALTEVRGRVVRFTLSAPRDVQPSANTVAEPVRDAPPPIRQAGVEDRAVVPSATTVSRREGRSARLEGSQPAVPVDQQDPAEWRIPSDVPGDLVVMPGATAGTWLVLLPRDASLAGLEVPSALRAEVDLFAAGASDHVAQGRPGQWTFAATGFNDAMLRSRAVVGWLLGIDPRTVPTRLTWRQRTLQRSPLPHLNLSLHTSAVVDVGNEFGSTTVAAGARAEVASRLVRITMSRPDSSVVPQHPEAAPTAPATVPRSPEPLLAPVSLGASDVLPESWGASDVPPGLVVTPGSKRGTWRVLLPRDGRLDAYSVPAELRNQLDRFLAVARLAGDGQPGRWRLRATGFVNGTRRAKAVMGWLLGVDPNILKLNPSQQLIERYLRHLPPRLQVLINEQNELLARENFGRIRIEPDAFQEVVSRTVRFTMTGPTGWQERAVNAEIDAPPADVDLPGPALDEFSFDDLEPDFDTFDAPAFPANDAASGLLESAHEILRNTGALDAILGGSTGRDVSQEDLIRSSAQLVSRSLAEDGCPAAQQQARLIASSARAGDLAGLIAVLLPTPLQDGGAPPVDGGREIAGDRMSVDTRPIVPVSQLPAGPVAVPGGHDSAYRVLAEAEAINAIRFGVDVGSPQQEDLIARSALLVSQFIAVDDLPLARQWARFVAETAWTGDVETLNTVLPRIDDRAVDVRVADPVPEIVEQDDARQVPPPSAPTDGQLPEGMAAERRNEEWQVLLPRTGRPDRGVVPERMRDFVRFLAGLPDRVFEGPVRWHVTAGGYGMDGEERGQELVGWLKGVLPGAVAALRGEPVAGMPDHLVVQVIGLHARRIAKFGEIDVQEGQREELKSRLVRVAVVKERVPVGQPTVVEEEFPSGHPASAPPNPETSGFLTSDVDMAEPAHGRPDATAQEVGVVSVAGPELAAALAELDGDTSEVERFVLDSARATPAGSGEVEARRWAGALADASGLMADTGLWTSLRDRPAGPQAFFELMTLVANDVYRHGRNAAMATADRVATAVRMLDDRHVTEYLLRELSPERVGQSRWRGLVNDMQLHLPRNVDHAETLADNEARRRGGTHAPDRPMWMAERLESGVDGEDLVWFTAADVDWTPLPDSAGAVVGSLTSAEADESVDFVHERYNGVTFVHTTDLPDEEGPERFAAQRAAIDDGEYTPSWSPWVGERAGTYIVVAHGMAGLVEIRLGDGRLVHVSGEVLGRLVMRLAPFAQSRGRRFDSITLIICDSALAGPDGSSVGEGVLRVSRAAEGPRRLHALTGEATAFVHASGTELNENPVALGVVALNRGADWVTYDAGGGRQQASVERALRGRLPDDVATVVRQGLHSHVTRAHGDAGPESAAEFVRTIGPVADQLDALGVFERITATRLPAELRGAVLTDIVEAVTRESMTRGAESAFRLASRLATALTLVAGTGVLEQLLRESVRSREAMAFWWRTVDGLIRDVATETEGDDMTVGAGPAGAEVLAIAVRSGLVSRAIDSGDFAGLEQMMEILRQVYFEHGYEVAIGLAAGVR</sequence>
<evidence type="ECO:0000313" key="2">
    <source>
        <dbReference type="EMBL" id="MDX8141392.1"/>
    </source>
</evidence>
<organism evidence="2 3">
    <name type="scientific">Lentzea sokolovensis</name>
    <dbReference type="NCBI Taxonomy" id="3095429"/>
    <lineage>
        <taxon>Bacteria</taxon>
        <taxon>Bacillati</taxon>
        <taxon>Actinomycetota</taxon>
        <taxon>Actinomycetes</taxon>
        <taxon>Pseudonocardiales</taxon>
        <taxon>Pseudonocardiaceae</taxon>
        <taxon>Lentzea</taxon>
    </lineage>
</organism>
<reference evidence="2 3" key="1">
    <citation type="submission" date="2023-11" db="EMBL/GenBank/DDBJ databases">
        <title>Lentzea sokolovensis, sp. nov., Lentzea kristufkii, sp. nov., and Lentzea miocenensis, sp. nov., rare actinobacteria from Sokolov Coal Basin, Miocene lacustrine sediment, Czech Republic.</title>
        <authorList>
            <person name="Lara A."/>
            <person name="Kotroba L."/>
            <person name="Nouioui I."/>
            <person name="Neumann-Schaal M."/>
            <person name="Mast Y."/>
            <person name="Chronakova A."/>
        </authorList>
    </citation>
    <scope>NUCLEOTIDE SEQUENCE [LARGE SCALE GENOMIC DNA]</scope>
    <source>
        <strain evidence="2 3">BCCO 10_0061</strain>
    </source>
</reference>
<accession>A0ABU4UQF7</accession>
<comment type="caution">
    <text evidence="2">The sequence shown here is derived from an EMBL/GenBank/DDBJ whole genome shotgun (WGS) entry which is preliminary data.</text>
</comment>
<keyword evidence="3" id="KW-1185">Reference proteome</keyword>
<proteinExistence type="predicted"/>
<feature type="region of interest" description="Disordered" evidence="1">
    <location>
        <begin position="1995"/>
        <end position="2018"/>
    </location>
</feature>
<dbReference type="Proteomes" id="UP001285352">
    <property type="component" value="Unassembled WGS sequence"/>
</dbReference>
<feature type="compositionally biased region" description="Low complexity" evidence="1">
    <location>
        <begin position="1373"/>
        <end position="1384"/>
    </location>
</feature>